<dbReference type="EMBL" id="DTBD01000039">
    <property type="protein sequence ID" value="HGQ64584.1"/>
    <property type="molecule type" value="Genomic_DNA"/>
</dbReference>
<dbReference type="Gene3D" id="3.30.1330.10">
    <property type="entry name" value="PurM-like, N-terminal domain"/>
    <property type="match status" value="1"/>
</dbReference>
<dbReference type="GO" id="GO:0009228">
    <property type="term" value="P:thiamine biosynthetic process"/>
    <property type="evidence" value="ECO:0007669"/>
    <property type="project" value="InterPro"/>
</dbReference>
<accession>A0A7C4JJM5</accession>
<dbReference type="GO" id="GO:0009030">
    <property type="term" value="F:thiamine-phosphate kinase activity"/>
    <property type="evidence" value="ECO:0007669"/>
    <property type="project" value="InterPro"/>
</dbReference>
<dbReference type="PANTHER" id="PTHR30270:SF0">
    <property type="entry name" value="THIAMINE-MONOPHOSPHATE KINASE"/>
    <property type="match status" value="1"/>
</dbReference>
<dbReference type="SUPFAM" id="SSF55326">
    <property type="entry name" value="PurM N-terminal domain-like"/>
    <property type="match status" value="1"/>
</dbReference>
<dbReference type="InterPro" id="IPR036921">
    <property type="entry name" value="PurM-like_N_sf"/>
</dbReference>
<proteinExistence type="predicted"/>
<dbReference type="InterPro" id="IPR006283">
    <property type="entry name" value="ThiL-like"/>
</dbReference>
<name>A0A7C4JJM5_9CREN</name>
<protein>
    <recommendedName>
        <fullName evidence="1">PurM-like N-terminal domain-containing protein</fullName>
    </recommendedName>
</protein>
<reference evidence="3" key="1">
    <citation type="journal article" date="2020" name="mSystems">
        <title>Genome- and Community-Level Interaction Insights into Carbon Utilization and Element Cycling Functions of Hydrothermarchaeota in Hydrothermal Sediment.</title>
        <authorList>
            <person name="Zhou Z."/>
            <person name="Liu Y."/>
            <person name="Xu W."/>
            <person name="Pan J."/>
            <person name="Luo Z.H."/>
            <person name="Li M."/>
        </authorList>
    </citation>
    <scope>NUCLEOTIDE SEQUENCE [LARGE SCALE GENOMIC DNA]</scope>
    <source>
        <strain evidence="3">SpSt-637</strain>
        <strain evidence="2">SpSt-667</strain>
    </source>
</reference>
<dbReference type="PANTHER" id="PTHR30270">
    <property type="entry name" value="THIAMINE-MONOPHOSPHATE KINASE"/>
    <property type="match status" value="1"/>
</dbReference>
<dbReference type="AlphaFoldDB" id="A0A7C4JJM5"/>
<dbReference type="EMBL" id="DTCK01000010">
    <property type="protein sequence ID" value="HGQ35316.1"/>
    <property type="molecule type" value="Genomic_DNA"/>
</dbReference>
<gene>
    <name evidence="3" type="ORF">ENU08_05005</name>
    <name evidence="2" type="ORF">ENU41_01375</name>
</gene>
<organism evidence="3">
    <name type="scientific">Ignisphaera aggregans</name>
    <dbReference type="NCBI Taxonomy" id="334771"/>
    <lineage>
        <taxon>Archaea</taxon>
        <taxon>Thermoproteota</taxon>
        <taxon>Thermoprotei</taxon>
        <taxon>Desulfurococcales</taxon>
        <taxon>Desulfurococcaceae</taxon>
        <taxon>Ignisphaera</taxon>
    </lineage>
</organism>
<dbReference type="Gene3D" id="3.90.650.10">
    <property type="entry name" value="PurM-like C-terminal domain"/>
    <property type="match status" value="1"/>
</dbReference>
<dbReference type="SUPFAM" id="SSF56042">
    <property type="entry name" value="PurM C-terminal domain-like"/>
    <property type="match status" value="1"/>
</dbReference>
<dbReference type="InterPro" id="IPR036676">
    <property type="entry name" value="PurM-like_C_sf"/>
</dbReference>
<sequence>MSQRLNEIIKNLAKKMKRHPRTVLTWYDDAGGLFLDKEQILIKVDGFAASRSKYPWCSYKDFGFKAVTATVSDVYAKGCRPYIYAVSIGVTPDKVDLIEDIIRGVEEAVDLYGGYIENIDTNVGMDLWIDVFALALCKYLPIPRRILVGDAVVLVNKVGLTSIAYNEYIKGKTPRDVDVLNTSCKPTVSLNLVNAIDVIRPAIVGSIDISDTVYESLEHISSLNNAGIYINATASELLHPKAVCYAYEEGIDMRSMFLFANEEYTPILVIDEAYIDYVIGNLRYYGFDVQIIGTGTSLKEVRWRGEEVKKFMWSYELGKVVEI</sequence>
<dbReference type="InterPro" id="IPR016188">
    <property type="entry name" value="PurM-like_N"/>
</dbReference>
<evidence type="ECO:0000313" key="2">
    <source>
        <dbReference type="EMBL" id="HGQ35316.1"/>
    </source>
</evidence>
<feature type="domain" description="PurM-like N-terminal" evidence="1">
    <location>
        <begin position="28"/>
        <end position="132"/>
    </location>
</feature>
<comment type="caution">
    <text evidence="3">The sequence shown here is derived from an EMBL/GenBank/DDBJ whole genome shotgun (WGS) entry which is preliminary data.</text>
</comment>
<evidence type="ECO:0000259" key="1">
    <source>
        <dbReference type="Pfam" id="PF00586"/>
    </source>
</evidence>
<dbReference type="Pfam" id="PF00586">
    <property type="entry name" value="AIRS"/>
    <property type="match status" value="1"/>
</dbReference>
<evidence type="ECO:0000313" key="3">
    <source>
        <dbReference type="EMBL" id="HGQ64584.1"/>
    </source>
</evidence>